<reference evidence="1" key="1">
    <citation type="submission" date="2019-07" db="EMBL/GenBank/DDBJ databases">
        <title>Genomic Encyclopedia of Type Strains, Phase IV (KMG-IV): sequencing the most valuable type-strain genomes for metagenomic binning, comparative biology and taxonomic classification.</title>
        <authorList>
            <person name="Goeker M."/>
        </authorList>
    </citation>
    <scope>NUCLEOTIDE SEQUENCE</scope>
    <source>
        <strain evidence="1">DSM 44596</strain>
    </source>
</reference>
<name>A0A652YKK2_NOCGL</name>
<evidence type="ECO:0000313" key="1">
    <source>
        <dbReference type="EMBL" id="TYQ01603.1"/>
    </source>
</evidence>
<organism evidence="1">
    <name type="scientific">Nocardia globerula</name>
    <dbReference type="NCBI Taxonomy" id="1818"/>
    <lineage>
        <taxon>Bacteria</taxon>
        <taxon>Bacillati</taxon>
        <taxon>Actinomycetota</taxon>
        <taxon>Actinomycetes</taxon>
        <taxon>Mycobacteriales</taxon>
        <taxon>Nocardiaceae</taxon>
        <taxon>Nocardia</taxon>
    </lineage>
</organism>
<sequence length="191" mass="21140">MTAVDLYWLPLGAGGHVVRFNGIVYERLSAWFTHRTPVPLYHCALRITVPPNVYSIEMTPVWQHKEPDRGVVAEGPVGAHWAGRSKYFRYEVHCWRNGTVDDIEEAVESPLRLSADSAVAEQILDEIRTVPTFAWGRDAVGVGDMWNSNSVVAWVLTRCGVDLSGIEPPRGGRAPGWHAGIAAAARPSRRT</sequence>
<protein>
    <submittedName>
        <fullName evidence="1">Uncharacterized protein</fullName>
    </submittedName>
</protein>
<comment type="caution">
    <text evidence="1">The sequence shown here is derived from an EMBL/GenBank/DDBJ whole genome shotgun (WGS) entry which is preliminary data.</text>
</comment>
<gene>
    <name evidence="1" type="ORF">FNL38_10718</name>
</gene>
<dbReference type="EMBL" id="VNIQ01000007">
    <property type="protein sequence ID" value="TYQ01603.1"/>
    <property type="molecule type" value="Genomic_DNA"/>
</dbReference>
<proteinExistence type="predicted"/>
<dbReference type="AlphaFoldDB" id="A0A652YKK2"/>
<accession>A0A652YKK2</accession>